<keyword evidence="1" id="KW-1133">Transmembrane helix</keyword>
<dbReference type="InterPro" id="IPR029044">
    <property type="entry name" value="Nucleotide-diphossugar_trans"/>
</dbReference>
<keyword evidence="1" id="KW-0812">Transmembrane</keyword>
<keyword evidence="1" id="KW-0472">Membrane</keyword>
<evidence type="ECO:0000313" key="2">
    <source>
        <dbReference type="EMBL" id="KAJ6263694.1"/>
    </source>
</evidence>
<dbReference type="EMBL" id="JAQGDS010000002">
    <property type="protein sequence ID" value="KAJ6263694.1"/>
    <property type="molecule type" value="Genomic_DNA"/>
</dbReference>
<protein>
    <submittedName>
        <fullName evidence="2">Uncharacterized protein</fullName>
    </submittedName>
</protein>
<evidence type="ECO:0000313" key="3">
    <source>
        <dbReference type="Proteomes" id="UP001221413"/>
    </source>
</evidence>
<evidence type="ECO:0000256" key="1">
    <source>
        <dbReference type="SAM" id="Phobius"/>
    </source>
</evidence>
<comment type="caution">
    <text evidence="2">The sequence shown here is derived from an EMBL/GenBank/DDBJ whole genome shotgun (WGS) entry which is preliminary data.</text>
</comment>
<reference evidence="2" key="1">
    <citation type="submission" date="2023-01" db="EMBL/GenBank/DDBJ databases">
        <title>The chitinases involved in constricting ring structure development in the nematode-trapping fungus Drechslerella dactyloides.</title>
        <authorList>
            <person name="Wang R."/>
            <person name="Zhang L."/>
            <person name="Tang P."/>
            <person name="Li S."/>
            <person name="Liang L."/>
        </authorList>
    </citation>
    <scope>NUCLEOTIDE SEQUENCE</scope>
    <source>
        <strain evidence="2">YMF1.00031</strain>
    </source>
</reference>
<keyword evidence="3" id="KW-1185">Reference proteome</keyword>
<sequence length="349" mass="39156">MSIVAAIAFLLAGIWIKSLNLSKAFYWRLLTIGTGCFLVVLASCCFPFYALSPHLRFIGVTKSGPYRDPGQLSIQPQDPRRKTLLTVDHVTNYDLERRYFVTSYFDSTRRPSTLILVPTAGDRSWGRKNHDTSDRTFEDFLKMIIRQQLSPQDISLGLLTSSEAALEKYTALLLSSDIPIALIQIIFAPDGNFSVGPTGLKESGNLRNILTEGTLQNEKHVVWIDPDIDVLPDRLFNRFYEISKAPITNFDVANVPDEGKRGLLPLGVATLTCKQTRYSDLARNAWSGPSRAELKHAQGSYRECTPQIVMTRTPEDARLTTAEPAYRSIFETDRLLADTDVASYQENVQ</sequence>
<feature type="transmembrane region" description="Helical" evidence="1">
    <location>
        <begin position="26"/>
        <end position="51"/>
    </location>
</feature>
<gene>
    <name evidence="2" type="ORF">Dda_2263</name>
</gene>
<name>A0AAD6NM56_DREDA</name>
<dbReference type="AlphaFoldDB" id="A0AAD6NM56"/>
<organism evidence="2 3">
    <name type="scientific">Drechslerella dactyloides</name>
    <name type="common">Nematode-trapping fungus</name>
    <name type="synonym">Arthrobotrys dactyloides</name>
    <dbReference type="NCBI Taxonomy" id="74499"/>
    <lineage>
        <taxon>Eukaryota</taxon>
        <taxon>Fungi</taxon>
        <taxon>Dikarya</taxon>
        <taxon>Ascomycota</taxon>
        <taxon>Pezizomycotina</taxon>
        <taxon>Orbiliomycetes</taxon>
        <taxon>Orbiliales</taxon>
        <taxon>Orbiliaceae</taxon>
        <taxon>Drechslerella</taxon>
    </lineage>
</organism>
<dbReference type="Proteomes" id="UP001221413">
    <property type="component" value="Unassembled WGS sequence"/>
</dbReference>
<accession>A0AAD6NM56</accession>
<proteinExistence type="predicted"/>
<dbReference type="Gene3D" id="3.90.550.10">
    <property type="entry name" value="Spore Coat Polysaccharide Biosynthesis Protein SpsA, Chain A"/>
    <property type="match status" value="1"/>
</dbReference>